<proteinExistence type="predicted"/>
<sequence>MDDQRVALLPARHRPVLGPFPAVPARVMPVKYHPGHYVRTPGFHWTPDRQDADFRLIDSIAHNPNVTGFVLHLNWAYFERAPGDHTAGFRIVDAYLDRLAPGKHLILHVADRSFGNPTANVYPPYVINNGWVSVKPADQTWPDGLVSVAKTRQATVIDRLIAMSRAYAVRYDGHPRLAMYGLGGPVPHPQLKRWLTESRKAWTTTPLRLCPGETDLPDLFAHATSTVVPGGIAIGGPDPELPLPDVIRAVPANRLFRGEGGPDLRGVVPFVGEVRELGLGNRYTETPGEIFDYFSRRMRCNYMIWLANTHVGGEAQQWPAILAYIDSIRGRITTSRPTLGMWE</sequence>
<accession>A0A8J4E5T8</accession>
<name>A0A8J4E5T8_9ACTN</name>
<protein>
    <submittedName>
        <fullName evidence="1">Uncharacterized protein</fullName>
    </submittedName>
</protein>
<reference evidence="1" key="1">
    <citation type="submission" date="2021-01" db="EMBL/GenBank/DDBJ databases">
        <title>Whole genome shotgun sequence of Virgisporangium aurantiacum NBRC 16421.</title>
        <authorList>
            <person name="Komaki H."/>
            <person name="Tamura T."/>
        </authorList>
    </citation>
    <scope>NUCLEOTIDE SEQUENCE</scope>
    <source>
        <strain evidence="1">NBRC 16421</strain>
    </source>
</reference>
<organism evidence="1 2">
    <name type="scientific">Virgisporangium aurantiacum</name>
    <dbReference type="NCBI Taxonomy" id="175570"/>
    <lineage>
        <taxon>Bacteria</taxon>
        <taxon>Bacillati</taxon>
        <taxon>Actinomycetota</taxon>
        <taxon>Actinomycetes</taxon>
        <taxon>Micromonosporales</taxon>
        <taxon>Micromonosporaceae</taxon>
        <taxon>Virgisporangium</taxon>
    </lineage>
</organism>
<gene>
    <name evidence="1" type="ORF">Vau01_109010</name>
</gene>
<dbReference type="Proteomes" id="UP000612585">
    <property type="component" value="Unassembled WGS sequence"/>
</dbReference>
<dbReference type="RefSeq" id="WP_204009744.1">
    <property type="nucleotide sequence ID" value="NZ_BOPG01000093.1"/>
</dbReference>
<dbReference type="EMBL" id="BOPG01000093">
    <property type="protein sequence ID" value="GIJ63385.1"/>
    <property type="molecule type" value="Genomic_DNA"/>
</dbReference>
<comment type="caution">
    <text evidence="1">The sequence shown here is derived from an EMBL/GenBank/DDBJ whole genome shotgun (WGS) entry which is preliminary data.</text>
</comment>
<dbReference type="AlphaFoldDB" id="A0A8J4E5T8"/>
<keyword evidence="2" id="KW-1185">Reference proteome</keyword>
<evidence type="ECO:0000313" key="1">
    <source>
        <dbReference type="EMBL" id="GIJ63385.1"/>
    </source>
</evidence>
<evidence type="ECO:0000313" key="2">
    <source>
        <dbReference type="Proteomes" id="UP000612585"/>
    </source>
</evidence>